<dbReference type="InterPro" id="IPR005599">
    <property type="entry name" value="GPI_mannosylTrfase"/>
</dbReference>
<dbReference type="InParanoid" id="A0A0C3E8F5"/>
<proteinExistence type="inferred from homology"/>
<feature type="transmembrane region" description="Helical" evidence="12">
    <location>
        <begin position="5"/>
        <end position="24"/>
    </location>
</feature>
<dbReference type="Pfam" id="PF03901">
    <property type="entry name" value="Glyco_transf_22"/>
    <property type="match status" value="1"/>
</dbReference>
<keyword evidence="5 13" id="KW-0808">Transferase</keyword>
<reference evidence="14" key="2">
    <citation type="submission" date="2015-01" db="EMBL/GenBank/DDBJ databases">
        <title>Evolutionary Origins and Diversification of the Mycorrhizal Mutualists.</title>
        <authorList>
            <consortium name="DOE Joint Genome Institute"/>
            <consortium name="Mycorrhizal Genomics Consortium"/>
            <person name="Kohler A."/>
            <person name="Kuo A."/>
            <person name="Nagy L.G."/>
            <person name="Floudas D."/>
            <person name="Copeland A."/>
            <person name="Barry K.W."/>
            <person name="Cichocki N."/>
            <person name="Veneault-Fourrey C."/>
            <person name="LaButti K."/>
            <person name="Lindquist E.A."/>
            <person name="Lipzen A."/>
            <person name="Lundell T."/>
            <person name="Morin E."/>
            <person name="Murat C."/>
            <person name="Riley R."/>
            <person name="Ohm R."/>
            <person name="Sun H."/>
            <person name="Tunlid A."/>
            <person name="Henrissat B."/>
            <person name="Grigoriev I.V."/>
            <person name="Hibbett D.S."/>
            <person name="Martin F."/>
        </authorList>
    </citation>
    <scope>NUCLEOTIDE SEQUENCE [LARGE SCALE GENOMIC DNA]</scope>
    <source>
        <strain evidence="14">Foug A</strain>
    </source>
</reference>
<comment type="similarity">
    <text evidence="3 12">Belongs to the glycosyltransferase 22 family.</text>
</comment>
<feature type="transmembrane region" description="Helical" evidence="12">
    <location>
        <begin position="221"/>
        <end position="241"/>
    </location>
</feature>
<evidence type="ECO:0000256" key="10">
    <source>
        <dbReference type="ARBA" id="ARBA00044721"/>
    </source>
</evidence>
<dbReference type="PANTHER" id="PTHR22760">
    <property type="entry name" value="GLYCOSYLTRANSFERASE"/>
    <property type="match status" value="1"/>
</dbReference>
<feature type="transmembrane region" description="Helical" evidence="12">
    <location>
        <begin position="100"/>
        <end position="118"/>
    </location>
</feature>
<evidence type="ECO:0000256" key="5">
    <source>
        <dbReference type="ARBA" id="ARBA00022679"/>
    </source>
</evidence>
<feature type="transmembrane region" description="Helical" evidence="12">
    <location>
        <begin position="150"/>
        <end position="168"/>
    </location>
</feature>
<comment type="subcellular location">
    <subcellularLocation>
        <location evidence="1 12">Endoplasmic reticulum membrane</location>
        <topology evidence="1 12">Multi-pass membrane protein</topology>
    </subcellularLocation>
</comment>
<evidence type="ECO:0000256" key="9">
    <source>
        <dbReference type="ARBA" id="ARBA00023136"/>
    </source>
</evidence>
<gene>
    <name evidence="13" type="ORF">SCLCIDRAFT_115708</name>
</gene>
<organism evidence="13 14">
    <name type="scientific">Scleroderma citrinum Foug A</name>
    <dbReference type="NCBI Taxonomy" id="1036808"/>
    <lineage>
        <taxon>Eukaryota</taxon>
        <taxon>Fungi</taxon>
        <taxon>Dikarya</taxon>
        <taxon>Basidiomycota</taxon>
        <taxon>Agaricomycotina</taxon>
        <taxon>Agaricomycetes</taxon>
        <taxon>Agaricomycetidae</taxon>
        <taxon>Boletales</taxon>
        <taxon>Sclerodermatineae</taxon>
        <taxon>Sclerodermataceae</taxon>
        <taxon>Scleroderma</taxon>
    </lineage>
</organism>
<dbReference type="EC" id="2.4.1.-" evidence="12"/>
<dbReference type="UniPathway" id="UPA00378"/>
<evidence type="ECO:0000256" key="3">
    <source>
        <dbReference type="ARBA" id="ARBA00007063"/>
    </source>
</evidence>
<evidence type="ECO:0000313" key="13">
    <source>
        <dbReference type="EMBL" id="KIM64276.1"/>
    </source>
</evidence>
<comment type="pathway">
    <text evidence="2">Protein modification; protein glycosylation.</text>
</comment>
<dbReference type="GO" id="GO:0006487">
    <property type="term" value="P:protein N-linked glycosylation"/>
    <property type="evidence" value="ECO:0007669"/>
    <property type="project" value="TreeGrafter"/>
</dbReference>
<evidence type="ECO:0000256" key="8">
    <source>
        <dbReference type="ARBA" id="ARBA00022989"/>
    </source>
</evidence>
<sequence>MVRGILMDLLILAISWAYVFLAPYSKVEESFNLHATHDVLMYSVRPELLTKYDHKAFPGAVPRTFIASILLGWLTPPIATLGVFLGLVRSKMDLQTTLRLVLASLNSVGLILIRHAVSKRFGRPTSWLFVLLTLSQFHIPFWMSRTVPNMFALLPVNLAYFALYNRAPHSNRPSKTSVDVAVALLVFTAVVFRSEVTLLLAPLALQLLIQGHITLLRLIKVGLITGVASVGLTVAVDSYFWDQWPLWPELYGLYFNVYLGKSAEWGTSSSHTYFTTYLPKLLLGAGPLAVLGATLDHRIRSLLVAPTLFVLFLSALGHKEWRFVMYVVPLANIAAARGMRWLVSRKRGFVFRHFTMLVALCLLFLSFMLTFLSTKASMTNYPGGIALAAFNERYAGQESIHVHISNLAAQSGASLFLHEHAPPFFPLVFGAGTDPAVTAISWTYNKTEGLTPAMLSSSGFTHLIAESPEIGHGEWNVVDRILGFQRWKLNEQVMASLKRRTPWDVPLLEWTHFLEMEMTEKLWILERSH</sequence>
<evidence type="ECO:0000256" key="6">
    <source>
        <dbReference type="ARBA" id="ARBA00022692"/>
    </source>
</evidence>
<protein>
    <recommendedName>
        <fullName evidence="12">Mannosyltransferase</fullName>
        <ecNumber evidence="12">2.4.1.-</ecNumber>
    </recommendedName>
</protein>
<comment type="catalytic activity">
    <reaction evidence="11">
        <text>an alpha-D-Man-(1-&gt;2)-alpha-D-Man-(1-&gt;2)-alpha-D-Man-(1-&gt;3)-[alpha-D-Man-(1-&gt;2)-alpha-D-Man-(1-&gt;3)-alpha-D-Man-(1-&gt;6)]-beta-D-Man-(1-&gt;4)-beta-D-GlcNAc-(1-&gt;4)-alpha-D-GlcNAc-diphospho-di-trans,poly-cis-dolichol + a di-trans,poly-cis-dolichyl beta-D-mannosyl phosphate = an alpha-D-Man-(1-&gt;2)-alpha-D-Man-(1-&gt;2)-alpha-D-Man-(1-&gt;3)-[alpha-D-Man-(1-&gt;2)-alpha-D-Man-(1-&gt;3)-[alpha-D-Man-(1-&gt;6)]-alpha-D-Man-(1-&gt;6)]-beta-D-Man-(1-&gt;4)-beta-D-GlcNAc-(1-&gt;4)-alpha-D-GlcNAc-diphospho-di-trans,poly-cis-dolichol + a di-trans,poly-cis-dolichyl phosphate + H(+)</text>
        <dbReference type="Rhea" id="RHEA:29535"/>
        <dbReference type="Rhea" id="RHEA-COMP:19498"/>
        <dbReference type="Rhea" id="RHEA-COMP:19501"/>
        <dbReference type="Rhea" id="RHEA-COMP:19518"/>
        <dbReference type="Rhea" id="RHEA-COMP:19519"/>
        <dbReference type="ChEBI" id="CHEBI:15378"/>
        <dbReference type="ChEBI" id="CHEBI:57683"/>
        <dbReference type="ChEBI" id="CHEBI:58211"/>
        <dbReference type="ChEBI" id="CHEBI:132517"/>
        <dbReference type="ChEBI" id="CHEBI:132519"/>
        <dbReference type="EC" id="2.4.1.260"/>
    </reaction>
    <physiologicalReaction direction="left-to-right" evidence="11">
        <dbReference type="Rhea" id="RHEA:29536"/>
    </physiologicalReaction>
</comment>
<dbReference type="EMBL" id="KN822029">
    <property type="protein sequence ID" value="KIM64276.1"/>
    <property type="molecule type" value="Genomic_DNA"/>
</dbReference>
<dbReference type="GO" id="GO:0052917">
    <property type="term" value="F:dol-P-Man:Man(7)GlcNAc(2)-PP-Dol alpha-1,6-mannosyltransferase activity"/>
    <property type="evidence" value="ECO:0007669"/>
    <property type="project" value="UniProtKB-EC"/>
</dbReference>
<evidence type="ECO:0000256" key="1">
    <source>
        <dbReference type="ARBA" id="ARBA00004477"/>
    </source>
</evidence>
<evidence type="ECO:0000256" key="11">
    <source>
        <dbReference type="ARBA" id="ARBA00048899"/>
    </source>
</evidence>
<feature type="transmembrane region" description="Helical" evidence="12">
    <location>
        <begin position="65"/>
        <end position="88"/>
    </location>
</feature>
<evidence type="ECO:0000256" key="4">
    <source>
        <dbReference type="ARBA" id="ARBA00022676"/>
    </source>
</evidence>
<evidence type="ECO:0000313" key="14">
    <source>
        <dbReference type="Proteomes" id="UP000053989"/>
    </source>
</evidence>
<dbReference type="PANTHER" id="PTHR22760:SF1">
    <property type="entry name" value="DOL-P-MAN:MAN(7)GLCNAC(2)-PP-DOL ALPHA-1,6-MANNOSYLTRANSFERASE"/>
    <property type="match status" value="1"/>
</dbReference>
<dbReference type="Proteomes" id="UP000053989">
    <property type="component" value="Unassembled WGS sequence"/>
</dbReference>
<keyword evidence="9 12" id="KW-0472">Membrane</keyword>
<keyword evidence="14" id="KW-1185">Reference proteome</keyword>
<keyword evidence="4 12" id="KW-0328">Glycosyltransferase</keyword>
<evidence type="ECO:0000256" key="7">
    <source>
        <dbReference type="ARBA" id="ARBA00022824"/>
    </source>
</evidence>
<dbReference type="HOGENOM" id="CLU_008917_0_0_1"/>
<feature type="transmembrane region" description="Helical" evidence="12">
    <location>
        <begin position="180"/>
        <end position="209"/>
    </location>
</feature>
<feature type="transmembrane region" description="Helical" evidence="12">
    <location>
        <begin position="354"/>
        <end position="372"/>
    </location>
</feature>
<evidence type="ECO:0000256" key="2">
    <source>
        <dbReference type="ARBA" id="ARBA00004922"/>
    </source>
</evidence>
<dbReference type="AlphaFoldDB" id="A0A0C3E8F5"/>
<name>A0A0C3E8F5_9AGAM</name>
<evidence type="ECO:0000256" key="12">
    <source>
        <dbReference type="RuleBase" id="RU363075"/>
    </source>
</evidence>
<comment type="function">
    <text evidence="10">Mannosyltransferase that operates in the biosynthetic pathway of dolichol-linked oligosaccharides, the glycan precursors employed in protein asparagine (N)-glycosylation. The assembly of dolichol-linked oligosaccharides begins on the cytosolic side of the endoplasmic reticulum membrane and finishes in its lumen. The sequential addition of sugars to dolichol pyrophosphate produces dolichol-linked oligosaccharides containing fourteen sugars, including two GlcNAcs, nine mannoses and three glucoses. Once assembled, the oligosaccharide is transferred from the lipid to nascent proteins by oligosaccharyltransferases. In the lumen of the endoplasmic reticulum, adds the eighth mannose residue in an alpha-1,6 linkage onto Man(7)GlcNAc(2)-PP-dolichol to produce Man(8)GlcNAc(2)-PP-dolichol.</text>
</comment>
<accession>A0A0C3E8F5</accession>
<keyword evidence="6 12" id="KW-0812">Transmembrane</keyword>
<keyword evidence="8 12" id="KW-1133">Transmembrane helix</keyword>
<dbReference type="FunCoup" id="A0A0C3E8F5">
    <property type="interactions" value="200"/>
</dbReference>
<dbReference type="OrthoDB" id="19039at2759"/>
<keyword evidence="7 12" id="KW-0256">Endoplasmic reticulum</keyword>
<dbReference type="STRING" id="1036808.A0A0C3E8F5"/>
<reference evidence="13 14" key="1">
    <citation type="submission" date="2014-04" db="EMBL/GenBank/DDBJ databases">
        <authorList>
            <consortium name="DOE Joint Genome Institute"/>
            <person name="Kuo A."/>
            <person name="Kohler A."/>
            <person name="Nagy L.G."/>
            <person name="Floudas D."/>
            <person name="Copeland A."/>
            <person name="Barry K.W."/>
            <person name="Cichocki N."/>
            <person name="Veneault-Fourrey C."/>
            <person name="LaButti K."/>
            <person name="Lindquist E.A."/>
            <person name="Lipzen A."/>
            <person name="Lundell T."/>
            <person name="Morin E."/>
            <person name="Murat C."/>
            <person name="Sun H."/>
            <person name="Tunlid A."/>
            <person name="Henrissat B."/>
            <person name="Grigoriev I.V."/>
            <person name="Hibbett D.S."/>
            <person name="Martin F."/>
            <person name="Nordberg H.P."/>
            <person name="Cantor M.N."/>
            <person name="Hua S.X."/>
        </authorList>
    </citation>
    <scope>NUCLEOTIDE SEQUENCE [LARGE SCALE GENOMIC DNA]</scope>
    <source>
        <strain evidence="13 14">Foug A</strain>
    </source>
</reference>
<dbReference type="GO" id="GO:0005789">
    <property type="term" value="C:endoplasmic reticulum membrane"/>
    <property type="evidence" value="ECO:0007669"/>
    <property type="project" value="UniProtKB-SubCell"/>
</dbReference>